<keyword evidence="7" id="KW-1233">Viral attachment to host adhesion receptor</keyword>
<evidence type="ECO:0000256" key="7">
    <source>
        <dbReference type="ARBA" id="ARBA00023165"/>
    </source>
</evidence>
<dbReference type="GO" id="GO:0098015">
    <property type="term" value="C:virus tail"/>
    <property type="evidence" value="ECO:0007669"/>
    <property type="project" value="UniProtKB-KW"/>
</dbReference>
<keyword evidence="8" id="KW-1160">Virus entry into host cell</keyword>
<evidence type="ECO:0000256" key="1">
    <source>
        <dbReference type="ARBA" id="ARBA00004328"/>
    </source>
</evidence>
<evidence type="ECO:0000259" key="13">
    <source>
        <dbReference type="Pfam" id="PF18668"/>
    </source>
</evidence>
<name>A0AAE7RFZ5_9CAUD</name>
<dbReference type="GO" id="GO:0098996">
    <property type="term" value="P:symbiont entry into host cell via disruption of host cell glycocalyx"/>
    <property type="evidence" value="ECO:0007669"/>
    <property type="project" value="UniProtKB-KW"/>
</dbReference>
<evidence type="ECO:0000313" key="14">
    <source>
        <dbReference type="EMBL" id="QVV96888.1"/>
    </source>
</evidence>
<dbReference type="InterPro" id="IPR011050">
    <property type="entry name" value="Pectin_lyase_fold/virulence"/>
</dbReference>
<keyword evidence="11" id="KW-1238">Degradation of host capsule during virus entry</keyword>
<evidence type="ECO:0000256" key="11">
    <source>
        <dbReference type="ARBA" id="ARBA00035731"/>
    </source>
</evidence>
<keyword evidence="6" id="KW-0946">Virion</keyword>
<dbReference type="Pfam" id="PF18668">
    <property type="entry name" value="Tail_spike_N"/>
    <property type="match status" value="1"/>
</dbReference>
<keyword evidence="2" id="KW-0945">Host-virus interaction</keyword>
<dbReference type="InterPro" id="IPR040775">
    <property type="entry name" value="Tail_spike_N"/>
</dbReference>
<evidence type="ECO:0000256" key="8">
    <source>
        <dbReference type="ARBA" id="ARBA00023296"/>
    </source>
</evidence>
<evidence type="ECO:0000256" key="2">
    <source>
        <dbReference type="ARBA" id="ARBA00022581"/>
    </source>
</evidence>
<organism evidence="14 15">
    <name type="scientific">Kosakonia phage Kc166A</name>
    <dbReference type="NCBI Taxonomy" id="2801381"/>
    <lineage>
        <taxon>Viruses</taxon>
        <taxon>Duplodnaviria</taxon>
        <taxon>Heunggongvirae</taxon>
        <taxon>Uroviricota</taxon>
        <taxon>Caudoviricetes</taxon>
        <taxon>Autographivirales</taxon>
        <taxon>Autotranscriptaviridae</taxon>
        <taxon>Studiervirinae</taxon>
        <taxon>Kayfunavirus</taxon>
        <taxon>Kayfunavirus Kc166A</taxon>
    </lineage>
</organism>
<keyword evidence="5" id="KW-1161">Viral attachment to host cell</keyword>
<feature type="domain" description="Tail spike TSP1/Gp66 N-terminal" evidence="13">
    <location>
        <begin position="145"/>
        <end position="208"/>
    </location>
</feature>
<sequence length="859" mass="92516">MANTTLTQFPTGQTQYKINFDYLARSFVVVTLINSADPAKNKVLTVTNDYRFLNPTTIEILAPQTGFDILQIHRFTSTDLMVEFRDGSVLTANDLTNSELQAIHIAEEGRDQSTGLAKQYADQSVAASQEAQRILDEVIALGAYGFNIKGSFELGGTVSLPNDLLQFGSGDNITHWRWEGVLPKTVAAGSTPQSTGGIGKGKWVDITDASTRAYSDKTFVRKPVVPANGSFQLGGTAVSKASALYDSTTAMYYTPKSGQLTVSAGSTPGSDWVCIGAMNFTPLGDVRNFGAIATVDSAAVGATNKSAINLGLKFSEFMKDSLEFPDGLTFNTDYITSSDLSFADITGTGVIRARSGRTGGTDYSGGAILTLIRCSNVTVQGPLFDGNRDGSPLYTGFAHGIQFTTAPGDFRSVTTRLNKNIKILAPTKFQNLGSFRNGNDKFGDGIYLFGVEKFAVQGVEFKDMGRWGVALSDSNDGDISECLCVNTMASSVALGFVDIETESTDGVNGTSAYNIDVHDNRMVGYGQILVGAGNNTENKLGRDHFVRNIKVYRNHLTVPADVTHYNPAYETNLIYIGLAPFCNDFASTRPVTNEQVYFYENIVENRKTTNQSIGFGINAQGKGFSSGVFNIVQDIFFKDNTSVGFLKPFQGAGESNSEGYTFRHVVTSRNTFRSRDDAQSIGLRLAATQLVDCEVSENFVSGTSMRAISIEDARDLGAVDSCVMVRANIMRAKAGTNMFAYCYRMALQLNIVEGDQLAISSTISVIEKDHGNTWNTIKRTLPATGTLAQASQAVIPNIDLGGQVRYGYSLRVCPPFNMGGLQVTGNVTSMGLGEVIFSNLSGAAVGRSSDDYTLIVEKS</sequence>
<dbReference type="EMBL" id="MW258709">
    <property type="protein sequence ID" value="QVV96888.1"/>
    <property type="molecule type" value="Genomic_DNA"/>
</dbReference>
<dbReference type="Pfam" id="PF03906">
    <property type="entry name" value="Phage_T7_tail"/>
    <property type="match status" value="1"/>
</dbReference>
<protein>
    <recommendedName>
        <fullName evidence="10">Probable tail spike protein</fullName>
    </recommendedName>
</protein>
<evidence type="ECO:0000256" key="5">
    <source>
        <dbReference type="ARBA" id="ARBA00022804"/>
    </source>
</evidence>
<dbReference type="InterPro" id="IPR005604">
    <property type="entry name" value="Phage_T7_tail_fibre-like_N"/>
</dbReference>
<keyword evidence="15" id="KW-1185">Reference proteome</keyword>
<evidence type="ECO:0000256" key="9">
    <source>
        <dbReference type="ARBA" id="ARBA00035636"/>
    </source>
</evidence>
<evidence type="ECO:0000256" key="6">
    <source>
        <dbReference type="ARBA" id="ARBA00022844"/>
    </source>
</evidence>
<dbReference type="InterPro" id="IPR012334">
    <property type="entry name" value="Pectin_lyas_fold"/>
</dbReference>
<evidence type="ECO:0000313" key="15">
    <source>
        <dbReference type="Proteomes" id="UP000827835"/>
    </source>
</evidence>
<accession>A0AAE7RFZ5</accession>
<proteinExistence type="inferred from homology"/>
<evidence type="ECO:0000256" key="4">
    <source>
        <dbReference type="ARBA" id="ARBA00022732"/>
    </source>
</evidence>
<dbReference type="GO" id="GO:0098671">
    <property type="term" value="P:adhesion receptor-mediated virion attachment to host cell"/>
    <property type="evidence" value="ECO:0007669"/>
    <property type="project" value="UniProtKB-KW"/>
</dbReference>
<dbReference type="Proteomes" id="UP000827835">
    <property type="component" value="Segment"/>
</dbReference>
<evidence type="ECO:0000256" key="10">
    <source>
        <dbReference type="ARBA" id="ARBA00035728"/>
    </source>
</evidence>
<dbReference type="SUPFAM" id="SSF51126">
    <property type="entry name" value="Pectin lyase-like"/>
    <property type="match status" value="1"/>
</dbReference>
<dbReference type="Gene3D" id="2.10.10.80">
    <property type="match status" value="1"/>
</dbReference>
<keyword evidence="4" id="KW-1227">Viral tail protein</keyword>
<keyword evidence="3" id="KW-1235">Degradation of host cell envelope components during virus entry</keyword>
<dbReference type="GO" id="GO:0098994">
    <property type="term" value="P:symbiont entry into host cell via disruption of host cell envelope"/>
    <property type="evidence" value="ECO:0007669"/>
    <property type="project" value="UniProtKB-KW"/>
</dbReference>
<evidence type="ECO:0000259" key="12">
    <source>
        <dbReference type="Pfam" id="PF03906"/>
    </source>
</evidence>
<comment type="subcellular location">
    <subcellularLocation>
        <location evidence="1">Virion</location>
    </subcellularLocation>
</comment>
<evidence type="ECO:0000256" key="3">
    <source>
        <dbReference type="ARBA" id="ARBA00022717"/>
    </source>
</evidence>
<feature type="domain" description="Bacteriophage T7 tail fibre protein-like N-terminal" evidence="12">
    <location>
        <begin position="12"/>
        <end position="114"/>
    </location>
</feature>
<dbReference type="Gene3D" id="2.160.20.10">
    <property type="entry name" value="Single-stranded right-handed beta-helix, Pectin lyase-like"/>
    <property type="match status" value="1"/>
</dbReference>
<comment type="similarity">
    <text evidence="9">In the N-terminal section; belongs to the Teseptimavirus fiber family.</text>
</comment>
<reference evidence="15" key="1">
    <citation type="journal article" date="2021" name="Viruses">
        <title>Novel Viruses That Lyse Plant and Human Strains of Kosakonia cowanii.</title>
        <authorList>
            <person name="Petrzik K."/>
            <person name="Brazdova S."/>
            <person name="Krawczyk K."/>
        </authorList>
    </citation>
    <scope>NUCLEOTIDE SEQUENCE [LARGE SCALE GENOMIC DNA]</scope>
</reference>